<feature type="transmembrane region" description="Helical" evidence="1">
    <location>
        <begin position="66"/>
        <end position="86"/>
    </location>
</feature>
<dbReference type="EMBL" id="AJJU01000040">
    <property type="protein sequence ID" value="EID71698.1"/>
    <property type="molecule type" value="Genomic_DNA"/>
</dbReference>
<dbReference type="InterPro" id="IPR021329">
    <property type="entry name" value="DUF2938"/>
</dbReference>
<comment type="caution">
    <text evidence="2">The sequence shown here is derived from an EMBL/GenBank/DDBJ whole genome shotgun (WGS) entry which is preliminary data.</text>
</comment>
<evidence type="ECO:0000256" key="1">
    <source>
        <dbReference type="SAM" id="Phobius"/>
    </source>
</evidence>
<accession>I0W5N2</accession>
<name>I0W5N2_9FLAO</name>
<dbReference type="Pfam" id="PF11158">
    <property type="entry name" value="DUF2938"/>
    <property type="match status" value="1"/>
</dbReference>
<dbReference type="PATRIC" id="fig|946077.3.peg.2707"/>
<evidence type="ECO:0000313" key="2">
    <source>
        <dbReference type="EMBL" id="EID71698.1"/>
    </source>
</evidence>
<feature type="transmembrane region" description="Helical" evidence="1">
    <location>
        <begin position="136"/>
        <end position="156"/>
    </location>
</feature>
<feature type="transmembrane region" description="Helical" evidence="1">
    <location>
        <begin position="98"/>
        <end position="116"/>
    </location>
</feature>
<dbReference type="eggNOG" id="ENOG5031TIF">
    <property type="taxonomic scope" value="Bacteria"/>
</dbReference>
<dbReference type="STRING" id="946077.W5A_13385"/>
<evidence type="ECO:0008006" key="4">
    <source>
        <dbReference type="Google" id="ProtNLM"/>
    </source>
</evidence>
<keyword evidence="3" id="KW-1185">Reference proteome</keyword>
<evidence type="ECO:0000313" key="3">
    <source>
        <dbReference type="Proteomes" id="UP000005938"/>
    </source>
</evidence>
<gene>
    <name evidence="2" type="ORF">W5A_13385</name>
</gene>
<organism evidence="2 3">
    <name type="scientific">Imtechella halotolerans K1</name>
    <dbReference type="NCBI Taxonomy" id="946077"/>
    <lineage>
        <taxon>Bacteria</taxon>
        <taxon>Pseudomonadati</taxon>
        <taxon>Bacteroidota</taxon>
        <taxon>Flavobacteriia</taxon>
        <taxon>Flavobacteriales</taxon>
        <taxon>Flavobacteriaceae</taxon>
        <taxon>Imtechella</taxon>
    </lineage>
</organism>
<dbReference type="AlphaFoldDB" id="I0W5N2"/>
<sequence length="161" mass="18013">MNILLQITLIGIGATAIMDSFTFLLRCIGIQTLDYKYVGRWVGHLWKGRFTHSTIFTANPIKHEKIIGWTAHYAIGISFAFLLVYFDGVQWLDRPRPVPALVVGILTTIAPFFIMQPSFGIGWAASKTPNPNKARLMSIIIHLVYGIGLYLSALLFKSIAM</sequence>
<keyword evidence="1" id="KW-0812">Transmembrane</keyword>
<dbReference type="Proteomes" id="UP000005938">
    <property type="component" value="Unassembled WGS sequence"/>
</dbReference>
<reference evidence="2 3" key="1">
    <citation type="journal article" date="2012" name="J. Bacteriol.">
        <title>Genome Sequence of the Halotolerant Bacterium Imtechella halotolerans K1T.</title>
        <authorList>
            <person name="Kumar S."/>
            <person name="Vikram S."/>
            <person name="Subramanian S."/>
            <person name="Raghava G.P."/>
            <person name="Pinnaka A.K."/>
        </authorList>
    </citation>
    <scope>NUCLEOTIDE SEQUENCE [LARGE SCALE GENOMIC DNA]</scope>
    <source>
        <strain evidence="2 3">K1</strain>
    </source>
</reference>
<dbReference type="OrthoDB" id="9812539at2"/>
<keyword evidence="1" id="KW-1133">Transmembrane helix</keyword>
<protein>
    <recommendedName>
        <fullName evidence="4">DUF2938 domain-containing protein</fullName>
    </recommendedName>
</protein>
<proteinExistence type="predicted"/>
<dbReference type="RefSeq" id="WP_008241544.1">
    <property type="nucleotide sequence ID" value="NZ_AJJU01000040.1"/>
</dbReference>
<keyword evidence="1" id="KW-0472">Membrane</keyword>